<reference evidence="1 2" key="1">
    <citation type="journal article" date="2021" name="Sci. Rep.">
        <title>Chromosome anchoring in Senegalese sole (Solea senegalensis) reveals sex-associated markers and genome rearrangements in flatfish.</title>
        <authorList>
            <person name="Guerrero-Cozar I."/>
            <person name="Gomez-Garrido J."/>
            <person name="Berbel C."/>
            <person name="Martinez-Blanch J.F."/>
            <person name="Alioto T."/>
            <person name="Claros M.G."/>
            <person name="Gagnaire P.A."/>
            <person name="Manchado M."/>
        </authorList>
    </citation>
    <scope>NUCLEOTIDE SEQUENCE [LARGE SCALE GENOMIC DNA]</scope>
    <source>
        <strain evidence="1">Sse05_10M</strain>
    </source>
</reference>
<sequence>MDHGPWTMDKGLLWTTNKDEAYLHYLAPTLESSSLLEGTKFLGGFFLNGKNLHLGGGLRQHPTRRGHAAFFKSSVCKKTMREGFRYTDFQSVLHFYSTNANRKPSLGDHSFLRENDACAGLEFVIVCYYRDVIDGDLEPCGAVNSSSVVFMARDKAV</sequence>
<comment type="caution">
    <text evidence="1">The sequence shown here is derived from an EMBL/GenBank/DDBJ whole genome shotgun (WGS) entry which is preliminary data.</text>
</comment>
<dbReference type="Proteomes" id="UP000693946">
    <property type="component" value="Linkage Group LG18"/>
</dbReference>
<accession>A0AAV6RQH0</accession>
<gene>
    <name evidence="1" type="ORF">JOB18_041757</name>
</gene>
<dbReference type="EMBL" id="JAGKHQ010000010">
    <property type="protein sequence ID" value="KAG7507671.1"/>
    <property type="molecule type" value="Genomic_DNA"/>
</dbReference>
<evidence type="ECO:0000313" key="2">
    <source>
        <dbReference type="Proteomes" id="UP000693946"/>
    </source>
</evidence>
<dbReference type="AlphaFoldDB" id="A0AAV6RQH0"/>
<name>A0AAV6RQH0_SOLSE</name>
<organism evidence="1 2">
    <name type="scientific">Solea senegalensis</name>
    <name type="common">Senegalese sole</name>
    <dbReference type="NCBI Taxonomy" id="28829"/>
    <lineage>
        <taxon>Eukaryota</taxon>
        <taxon>Metazoa</taxon>
        <taxon>Chordata</taxon>
        <taxon>Craniata</taxon>
        <taxon>Vertebrata</taxon>
        <taxon>Euteleostomi</taxon>
        <taxon>Actinopterygii</taxon>
        <taxon>Neopterygii</taxon>
        <taxon>Teleostei</taxon>
        <taxon>Neoteleostei</taxon>
        <taxon>Acanthomorphata</taxon>
        <taxon>Carangaria</taxon>
        <taxon>Pleuronectiformes</taxon>
        <taxon>Pleuronectoidei</taxon>
        <taxon>Soleidae</taxon>
        <taxon>Solea</taxon>
    </lineage>
</organism>
<protein>
    <submittedName>
        <fullName evidence="1">Uncharacterized protein</fullName>
    </submittedName>
</protein>
<proteinExistence type="predicted"/>
<evidence type="ECO:0000313" key="1">
    <source>
        <dbReference type="EMBL" id="KAG7507671.1"/>
    </source>
</evidence>
<keyword evidence="2" id="KW-1185">Reference proteome</keyword>